<reference evidence="1" key="1">
    <citation type="submission" date="2023-05" db="EMBL/GenBank/DDBJ databases">
        <title>Nepenthes gracilis genome sequencing.</title>
        <authorList>
            <person name="Fukushima K."/>
        </authorList>
    </citation>
    <scope>NUCLEOTIDE SEQUENCE</scope>
    <source>
        <strain evidence="1">SING2019-196</strain>
    </source>
</reference>
<evidence type="ECO:0000313" key="2">
    <source>
        <dbReference type="Proteomes" id="UP001279734"/>
    </source>
</evidence>
<accession>A0AAD3XWY6</accession>
<keyword evidence="2" id="KW-1185">Reference proteome</keyword>
<organism evidence="1 2">
    <name type="scientific">Nepenthes gracilis</name>
    <name type="common">Slender pitcher plant</name>
    <dbReference type="NCBI Taxonomy" id="150966"/>
    <lineage>
        <taxon>Eukaryota</taxon>
        <taxon>Viridiplantae</taxon>
        <taxon>Streptophyta</taxon>
        <taxon>Embryophyta</taxon>
        <taxon>Tracheophyta</taxon>
        <taxon>Spermatophyta</taxon>
        <taxon>Magnoliopsida</taxon>
        <taxon>eudicotyledons</taxon>
        <taxon>Gunneridae</taxon>
        <taxon>Pentapetalae</taxon>
        <taxon>Caryophyllales</taxon>
        <taxon>Nepenthaceae</taxon>
        <taxon>Nepenthes</taxon>
    </lineage>
</organism>
<dbReference type="Proteomes" id="UP001279734">
    <property type="component" value="Unassembled WGS sequence"/>
</dbReference>
<dbReference type="EMBL" id="BSYO01000020">
    <property type="protein sequence ID" value="GMH19514.1"/>
    <property type="molecule type" value="Genomic_DNA"/>
</dbReference>
<evidence type="ECO:0000313" key="1">
    <source>
        <dbReference type="EMBL" id="GMH19514.1"/>
    </source>
</evidence>
<gene>
    <name evidence="1" type="ORF">Nepgr_021355</name>
</gene>
<protein>
    <submittedName>
        <fullName evidence="1">Uncharacterized protein</fullName>
    </submittedName>
</protein>
<name>A0AAD3XWY6_NEPGR</name>
<proteinExistence type="predicted"/>
<sequence length="89" mass="10291">MLGTVKMRSVELFRMNAHSSTGLTDSSKLFLLGASQSNILQGYQDILDLYHKICFVVLPNFFLKMRRFCNFNSGNKTCQLHLWSRMIQV</sequence>
<comment type="caution">
    <text evidence="1">The sequence shown here is derived from an EMBL/GenBank/DDBJ whole genome shotgun (WGS) entry which is preliminary data.</text>
</comment>
<dbReference type="AlphaFoldDB" id="A0AAD3XWY6"/>